<sequence>MVFEHKSAQEQWTTSLIVPLPKKGDLQQMTNYRRISLMSIAAKVYNKVLLNRIKKPIEKILRKNQAWFRTGRSCIQQINILRRIIDGAIIQDIPLFITFIDFKKAFDSINLKMMFAILRHYGIPSKIVVQ</sequence>
<evidence type="ECO:0000313" key="3">
    <source>
        <dbReference type="Proteomes" id="UP000663879"/>
    </source>
</evidence>
<dbReference type="InterPro" id="IPR043502">
    <property type="entry name" value="DNA/RNA_pol_sf"/>
</dbReference>
<dbReference type="EMBL" id="CAJNOC010002454">
    <property type="protein sequence ID" value="CAF0934011.1"/>
    <property type="molecule type" value="Genomic_DNA"/>
</dbReference>
<dbReference type="PANTHER" id="PTHR19446">
    <property type="entry name" value="REVERSE TRANSCRIPTASES"/>
    <property type="match status" value="1"/>
</dbReference>
<dbReference type="SUPFAM" id="SSF56672">
    <property type="entry name" value="DNA/RNA polymerases"/>
    <property type="match status" value="1"/>
</dbReference>
<accession>A0A814BZE3</accession>
<dbReference type="Proteomes" id="UP000663879">
    <property type="component" value="Unassembled WGS sequence"/>
</dbReference>
<gene>
    <name evidence="2" type="ORF">OXX778_LOCUS13064</name>
</gene>
<keyword evidence="3" id="KW-1185">Reference proteome</keyword>
<proteinExistence type="predicted"/>
<dbReference type="PROSITE" id="PS50878">
    <property type="entry name" value="RT_POL"/>
    <property type="match status" value="1"/>
</dbReference>
<comment type="caution">
    <text evidence="2">The sequence shown here is derived from an EMBL/GenBank/DDBJ whole genome shotgun (WGS) entry which is preliminary data.</text>
</comment>
<name>A0A814BZE3_9BILA</name>
<dbReference type="InterPro" id="IPR000477">
    <property type="entry name" value="RT_dom"/>
</dbReference>
<organism evidence="2 3">
    <name type="scientific">Brachionus calyciflorus</name>
    <dbReference type="NCBI Taxonomy" id="104777"/>
    <lineage>
        <taxon>Eukaryota</taxon>
        <taxon>Metazoa</taxon>
        <taxon>Spiralia</taxon>
        <taxon>Gnathifera</taxon>
        <taxon>Rotifera</taxon>
        <taxon>Eurotatoria</taxon>
        <taxon>Monogononta</taxon>
        <taxon>Pseudotrocha</taxon>
        <taxon>Ploima</taxon>
        <taxon>Brachionidae</taxon>
        <taxon>Brachionus</taxon>
    </lineage>
</organism>
<protein>
    <recommendedName>
        <fullName evidence="1">Reverse transcriptase domain-containing protein</fullName>
    </recommendedName>
</protein>
<dbReference type="OrthoDB" id="10070415at2759"/>
<dbReference type="AlphaFoldDB" id="A0A814BZE3"/>
<evidence type="ECO:0000259" key="1">
    <source>
        <dbReference type="PROSITE" id="PS50878"/>
    </source>
</evidence>
<evidence type="ECO:0000313" key="2">
    <source>
        <dbReference type="EMBL" id="CAF0934011.1"/>
    </source>
</evidence>
<dbReference type="Pfam" id="PF00078">
    <property type="entry name" value="RVT_1"/>
    <property type="match status" value="1"/>
</dbReference>
<feature type="domain" description="Reverse transcriptase" evidence="1">
    <location>
        <begin position="1"/>
        <end position="130"/>
    </location>
</feature>
<reference evidence="2" key="1">
    <citation type="submission" date="2021-02" db="EMBL/GenBank/DDBJ databases">
        <authorList>
            <person name="Nowell W R."/>
        </authorList>
    </citation>
    <scope>NUCLEOTIDE SEQUENCE</scope>
    <source>
        <strain evidence="2">Ploen Becks lab</strain>
    </source>
</reference>